<proteinExistence type="predicted"/>
<feature type="compositionally biased region" description="Low complexity" evidence="1">
    <location>
        <begin position="92"/>
        <end position="102"/>
    </location>
</feature>
<feature type="region of interest" description="Disordered" evidence="1">
    <location>
        <begin position="1"/>
        <end position="64"/>
    </location>
</feature>
<sequence length="268" mass="29866">MDFNASTNPRNRAKNRVFPKAFEFNHRKSPSFSSSSSSNSSSSSSRYFPDDSSSGSPLGPSTPLRFSSGVPFSWEKLPGIPKRQTSCKKNDSTSSLKLSSLLPLPPSVTPKKHGDPGEGSLRKKSCPEWDPFVAALMECSKDDAHRHRHDQEEDPAGSLWIGAKVTRSISDRFGFIGLYASCKSTCAVNESIVYVPPRPRRTSATTTAYRLINLSHPIPMPRLELHPSRSRSIINKLLARVPNDRRWTCSKRLSTRQGDDRSLSFYSY</sequence>
<organism evidence="2 3">
    <name type="scientific">Punica granatum</name>
    <name type="common">Pomegranate</name>
    <dbReference type="NCBI Taxonomy" id="22663"/>
    <lineage>
        <taxon>Eukaryota</taxon>
        <taxon>Viridiplantae</taxon>
        <taxon>Streptophyta</taxon>
        <taxon>Embryophyta</taxon>
        <taxon>Tracheophyta</taxon>
        <taxon>Spermatophyta</taxon>
        <taxon>Magnoliopsida</taxon>
        <taxon>eudicotyledons</taxon>
        <taxon>Gunneridae</taxon>
        <taxon>Pentapetalae</taxon>
        <taxon>rosids</taxon>
        <taxon>malvids</taxon>
        <taxon>Myrtales</taxon>
        <taxon>Lythraceae</taxon>
        <taxon>Punica</taxon>
    </lineage>
</organism>
<evidence type="ECO:0000313" key="3">
    <source>
        <dbReference type="Proteomes" id="UP000233551"/>
    </source>
</evidence>
<dbReference type="Proteomes" id="UP000233551">
    <property type="component" value="Unassembled WGS sequence"/>
</dbReference>
<dbReference type="PANTHER" id="PTHR33696">
    <property type="entry name" value="T22J18.15-RELATED"/>
    <property type="match status" value="1"/>
</dbReference>
<reference evidence="2 3" key="1">
    <citation type="submission" date="2017-11" db="EMBL/GenBank/DDBJ databases">
        <title>De-novo sequencing of pomegranate (Punica granatum L.) genome.</title>
        <authorList>
            <person name="Akparov Z."/>
            <person name="Amiraslanov A."/>
            <person name="Hajiyeva S."/>
            <person name="Abbasov M."/>
            <person name="Kaur K."/>
            <person name="Hamwieh A."/>
            <person name="Solovyev V."/>
            <person name="Salamov A."/>
            <person name="Braich B."/>
            <person name="Kosarev P."/>
            <person name="Mahmoud A."/>
            <person name="Hajiyev E."/>
            <person name="Babayeva S."/>
            <person name="Izzatullayeva V."/>
            <person name="Mammadov A."/>
            <person name="Mammadov A."/>
            <person name="Sharifova S."/>
            <person name="Ojaghi J."/>
            <person name="Eynullazada K."/>
            <person name="Bayramov B."/>
            <person name="Abdulazimova A."/>
            <person name="Shahmuradov I."/>
        </authorList>
    </citation>
    <scope>NUCLEOTIDE SEQUENCE [LARGE SCALE GENOMIC DNA]</scope>
    <source>
        <strain evidence="3">cv. AG2017</strain>
        <tissue evidence="2">Leaf</tissue>
    </source>
</reference>
<evidence type="ECO:0000313" key="2">
    <source>
        <dbReference type="EMBL" id="PKI32224.1"/>
    </source>
</evidence>
<dbReference type="EMBL" id="PGOL01007910">
    <property type="protein sequence ID" value="PKI32224.1"/>
    <property type="molecule type" value="Genomic_DNA"/>
</dbReference>
<gene>
    <name evidence="2" type="ORF">CRG98_047395</name>
</gene>
<protein>
    <submittedName>
        <fullName evidence="2">Uncharacterized protein</fullName>
    </submittedName>
</protein>
<dbReference type="PANTHER" id="PTHR33696:SF1">
    <property type="entry name" value="T22J18.15"/>
    <property type="match status" value="1"/>
</dbReference>
<keyword evidence="3" id="KW-1185">Reference proteome</keyword>
<feature type="region of interest" description="Disordered" evidence="1">
    <location>
        <begin position="81"/>
        <end position="125"/>
    </location>
</feature>
<feature type="compositionally biased region" description="Polar residues" evidence="1">
    <location>
        <begin position="1"/>
        <end position="10"/>
    </location>
</feature>
<dbReference type="AlphaFoldDB" id="A0A2I0HKI9"/>
<name>A0A2I0HKI9_PUNGR</name>
<dbReference type="STRING" id="22663.A0A2I0HKI9"/>
<accession>A0A2I0HKI9</accession>
<feature type="compositionally biased region" description="Low complexity" evidence="1">
    <location>
        <begin position="30"/>
        <end position="64"/>
    </location>
</feature>
<evidence type="ECO:0000256" key="1">
    <source>
        <dbReference type="SAM" id="MobiDB-lite"/>
    </source>
</evidence>
<comment type="caution">
    <text evidence="2">The sequence shown here is derived from an EMBL/GenBank/DDBJ whole genome shotgun (WGS) entry which is preliminary data.</text>
</comment>